<reference evidence="1" key="1">
    <citation type="submission" date="2019-06" db="EMBL/GenBank/DDBJ databases">
        <authorList>
            <person name="Zheng W."/>
        </authorList>
    </citation>
    <scope>NUCLEOTIDE SEQUENCE</scope>
    <source>
        <strain evidence="1">QDHG01</strain>
    </source>
</reference>
<gene>
    <name evidence="1" type="ORF">FGO68_gene5278</name>
</gene>
<comment type="caution">
    <text evidence="1">The sequence shown here is derived from an EMBL/GenBank/DDBJ whole genome shotgun (WGS) entry which is preliminary data.</text>
</comment>
<proteinExistence type="predicted"/>
<evidence type="ECO:0000313" key="1">
    <source>
        <dbReference type="EMBL" id="TNV83647.1"/>
    </source>
</evidence>
<keyword evidence="2" id="KW-1185">Reference proteome</keyword>
<name>A0A8J8NX56_HALGN</name>
<evidence type="ECO:0000313" key="2">
    <source>
        <dbReference type="Proteomes" id="UP000785679"/>
    </source>
</evidence>
<dbReference type="EMBL" id="RRYP01003615">
    <property type="protein sequence ID" value="TNV83647.1"/>
    <property type="molecule type" value="Genomic_DNA"/>
</dbReference>
<sequence length="79" mass="9308">MATTHRTTRPLALYPTAYRPFSVKYPSSQAKMRERAMLEVYKSGKIELQARMTYYIQLNTANSSSSKTYILYYLQFSRH</sequence>
<dbReference type="AlphaFoldDB" id="A0A8J8NX56"/>
<dbReference type="Proteomes" id="UP000785679">
    <property type="component" value="Unassembled WGS sequence"/>
</dbReference>
<protein>
    <submittedName>
        <fullName evidence="1">Uncharacterized protein</fullName>
    </submittedName>
</protein>
<accession>A0A8J8NX56</accession>
<organism evidence="1 2">
    <name type="scientific">Halteria grandinella</name>
    <dbReference type="NCBI Taxonomy" id="5974"/>
    <lineage>
        <taxon>Eukaryota</taxon>
        <taxon>Sar</taxon>
        <taxon>Alveolata</taxon>
        <taxon>Ciliophora</taxon>
        <taxon>Intramacronucleata</taxon>
        <taxon>Spirotrichea</taxon>
        <taxon>Stichotrichia</taxon>
        <taxon>Sporadotrichida</taxon>
        <taxon>Halteriidae</taxon>
        <taxon>Halteria</taxon>
    </lineage>
</organism>